<dbReference type="InterPro" id="IPR023365">
    <property type="entry name" value="Sortase_dom-sf"/>
</dbReference>
<protein>
    <recommendedName>
        <fullName evidence="5">Sortase</fullName>
    </recommendedName>
</protein>
<keyword evidence="4" id="KW-1185">Reference proteome</keyword>
<organism evidence="3 4">
    <name type="scientific">Candidatus Enterococcus ferrettii</name>
    <dbReference type="NCBI Taxonomy" id="2815324"/>
    <lineage>
        <taxon>Bacteria</taxon>
        <taxon>Bacillati</taxon>
        <taxon>Bacillota</taxon>
        <taxon>Bacilli</taxon>
        <taxon>Lactobacillales</taxon>
        <taxon>Enterococcaceae</taxon>
        <taxon>Enterococcus</taxon>
    </lineage>
</organism>
<dbReference type="Proteomes" id="UP000664357">
    <property type="component" value="Unassembled WGS sequence"/>
</dbReference>
<feature type="compositionally biased region" description="Polar residues" evidence="2">
    <location>
        <begin position="33"/>
        <end position="44"/>
    </location>
</feature>
<dbReference type="EMBL" id="JAFREL020000003">
    <property type="protein sequence ID" value="MEO1771985.1"/>
    <property type="molecule type" value="Genomic_DNA"/>
</dbReference>
<dbReference type="Gene3D" id="2.40.260.10">
    <property type="entry name" value="Sortase"/>
    <property type="match status" value="1"/>
</dbReference>
<evidence type="ECO:0008006" key="5">
    <source>
        <dbReference type="Google" id="ProtNLM"/>
    </source>
</evidence>
<name>A0ABV0ETM5_9ENTE</name>
<comment type="caution">
    <text evidence="3">The sequence shown here is derived from an EMBL/GenBank/DDBJ whole genome shotgun (WGS) entry which is preliminary data.</text>
</comment>
<dbReference type="RefSeq" id="WP_207704533.1">
    <property type="nucleotide sequence ID" value="NZ_JAFREL020000003.1"/>
</dbReference>
<evidence type="ECO:0000256" key="2">
    <source>
        <dbReference type="SAM" id="MobiDB-lite"/>
    </source>
</evidence>
<evidence type="ECO:0000313" key="3">
    <source>
        <dbReference type="EMBL" id="MEO1771985.1"/>
    </source>
</evidence>
<evidence type="ECO:0000256" key="1">
    <source>
        <dbReference type="ARBA" id="ARBA00022801"/>
    </source>
</evidence>
<proteinExistence type="predicted"/>
<feature type="compositionally biased region" description="Basic and acidic residues" evidence="2">
    <location>
        <begin position="45"/>
        <end position="74"/>
    </location>
</feature>
<dbReference type="Pfam" id="PF04203">
    <property type="entry name" value="Sortase"/>
    <property type="match status" value="1"/>
</dbReference>
<accession>A0ABV0ETM5</accession>
<keyword evidence="1" id="KW-0378">Hydrolase</keyword>
<sequence>MTIQKIVAVIAAVTSLTLFGNLVMFQSPVAEISAQTSTSSTTVKAENDNKSEQSSEKEAGEEKSSTSEETKATEKTQASSESTVASESSTAASEITEPSEELAITETPIVEAPTPAPSSVEAAAVEQSDAMEETSEPVSQLQPNMLQIAGSYISYSNAGQGSGQAVIDADHSTAATWGGSPVQSGNDGMNTHIIGHNPGAFNALFSLGVGSTIEVSDASGQISTYTVQNIVTVDDSAYGVDGTDYWDQITGTGGGERLTLQTCINDYQNLIVFAA</sequence>
<reference evidence="3 4" key="1">
    <citation type="submission" date="2024-02" db="EMBL/GenBank/DDBJ databases">
        <title>The Genome Sequence of Enterococcus sp. DIV0159.</title>
        <authorList>
            <person name="Earl A."/>
            <person name="Manson A."/>
            <person name="Gilmore M."/>
            <person name="Sanders J."/>
            <person name="Shea T."/>
            <person name="Howe W."/>
            <person name="Livny J."/>
            <person name="Cuomo C."/>
            <person name="Neafsey D."/>
            <person name="Birren B."/>
        </authorList>
    </citation>
    <scope>NUCLEOTIDE SEQUENCE [LARGE SCALE GENOMIC DNA]</scope>
    <source>
        <strain evidence="3 4">665A</strain>
    </source>
</reference>
<dbReference type="InterPro" id="IPR005754">
    <property type="entry name" value="Sortase"/>
</dbReference>
<feature type="region of interest" description="Disordered" evidence="2">
    <location>
        <begin position="33"/>
        <end position="122"/>
    </location>
</feature>
<gene>
    <name evidence="3" type="ORF">JZO67_003967</name>
</gene>
<dbReference type="CDD" id="cd05829">
    <property type="entry name" value="Sortase_F"/>
    <property type="match status" value="1"/>
</dbReference>
<dbReference type="SUPFAM" id="SSF63817">
    <property type="entry name" value="Sortase"/>
    <property type="match status" value="1"/>
</dbReference>
<dbReference type="InterPro" id="IPR042001">
    <property type="entry name" value="Sortase_F"/>
</dbReference>
<feature type="compositionally biased region" description="Low complexity" evidence="2">
    <location>
        <begin position="75"/>
        <end position="96"/>
    </location>
</feature>
<evidence type="ECO:0000313" key="4">
    <source>
        <dbReference type="Proteomes" id="UP000664357"/>
    </source>
</evidence>